<protein>
    <recommendedName>
        <fullName evidence="3">DUF8020 domain-containing protein</fullName>
    </recommendedName>
</protein>
<dbReference type="RefSeq" id="WP_062965841.1">
    <property type="nucleotide sequence ID" value="NZ_JAJFOE010000002.1"/>
</dbReference>
<evidence type="ECO:0000259" key="3">
    <source>
        <dbReference type="Pfam" id="PF26059"/>
    </source>
</evidence>
<keyword evidence="2" id="KW-0732">Signal</keyword>
<dbReference type="PROSITE" id="PS51257">
    <property type="entry name" value="PROKAR_LIPOPROTEIN"/>
    <property type="match status" value="1"/>
</dbReference>
<evidence type="ECO:0000313" key="5">
    <source>
        <dbReference type="Proteomes" id="UP000255082"/>
    </source>
</evidence>
<dbReference type="EMBL" id="UGRU01000001">
    <property type="protein sequence ID" value="SUA47528.1"/>
    <property type="molecule type" value="Genomic_DNA"/>
</dbReference>
<accession>A0A378X260</accession>
<proteinExistence type="predicted"/>
<evidence type="ECO:0000313" key="4">
    <source>
        <dbReference type="EMBL" id="SUA47528.1"/>
    </source>
</evidence>
<evidence type="ECO:0000256" key="2">
    <source>
        <dbReference type="SAM" id="SignalP"/>
    </source>
</evidence>
<dbReference type="OrthoDB" id="4558594at2"/>
<dbReference type="Proteomes" id="UP000255082">
    <property type="component" value="Unassembled WGS sequence"/>
</dbReference>
<dbReference type="InterPro" id="IPR058333">
    <property type="entry name" value="DUF8020"/>
</dbReference>
<feature type="domain" description="DUF8020" evidence="3">
    <location>
        <begin position="50"/>
        <end position="107"/>
    </location>
</feature>
<sequence>MKYTRIAASIASGTAVVGLACGTAHASSEQPGTVQPAEPGTSLHTSLAPGVDYSGNAGDSSVFVSTPFGSLTTRGTEFQVLDQQGDVVAGQPLTQGTDPAQWPTAARPQQSETASYPAPQHNTDTDPGIAPATVTSAPNRQIDAGADFNAALGQAAVQFGLATGVGTLAGGVVGMGLGCVGGALTGGFLAIPTGPIAAPAAALGCVMGASLGAGIGGVTGAALLGIPVGVASAVQMYNSLHAAGDI</sequence>
<gene>
    <name evidence="4" type="ORF">NCTC13184_06069</name>
</gene>
<feature type="region of interest" description="Disordered" evidence="1">
    <location>
        <begin position="26"/>
        <end position="52"/>
    </location>
</feature>
<feature type="signal peptide" evidence="2">
    <location>
        <begin position="1"/>
        <end position="26"/>
    </location>
</feature>
<name>A0A378X260_9NOCA</name>
<reference evidence="4 5" key="1">
    <citation type="submission" date="2018-06" db="EMBL/GenBank/DDBJ databases">
        <authorList>
            <consortium name="Pathogen Informatics"/>
            <person name="Doyle S."/>
        </authorList>
    </citation>
    <scope>NUCLEOTIDE SEQUENCE [LARGE SCALE GENOMIC DNA]</scope>
    <source>
        <strain evidence="4 5">NCTC13184</strain>
    </source>
</reference>
<feature type="region of interest" description="Disordered" evidence="1">
    <location>
        <begin position="89"/>
        <end position="134"/>
    </location>
</feature>
<evidence type="ECO:0000256" key="1">
    <source>
        <dbReference type="SAM" id="MobiDB-lite"/>
    </source>
</evidence>
<dbReference type="Pfam" id="PF26059">
    <property type="entry name" value="DUF8020"/>
    <property type="match status" value="1"/>
</dbReference>
<feature type="chain" id="PRO_5016888049" description="DUF8020 domain-containing protein" evidence="2">
    <location>
        <begin position="27"/>
        <end position="246"/>
    </location>
</feature>
<organism evidence="4 5">
    <name type="scientific">Nocardia africana</name>
    <dbReference type="NCBI Taxonomy" id="134964"/>
    <lineage>
        <taxon>Bacteria</taxon>
        <taxon>Bacillati</taxon>
        <taxon>Actinomycetota</taxon>
        <taxon>Actinomycetes</taxon>
        <taxon>Mycobacteriales</taxon>
        <taxon>Nocardiaceae</taxon>
        <taxon>Nocardia</taxon>
    </lineage>
</organism>
<dbReference type="AlphaFoldDB" id="A0A378X260"/>